<evidence type="ECO:0000256" key="5">
    <source>
        <dbReference type="ARBA" id="ARBA00023015"/>
    </source>
</evidence>
<feature type="region of interest" description="Disordered" evidence="11">
    <location>
        <begin position="889"/>
        <end position="918"/>
    </location>
</feature>
<dbReference type="InterPro" id="IPR048538">
    <property type="entry name" value="Rrn7_cyclin_C"/>
</dbReference>
<evidence type="ECO:0000256" key="11">
    <source>
        <dbReference type="SAM" id="MobiDB-lite"/>
    </source>
</evidence>
<dbReference type="GO" id="GO:0003735">
    <property type="term" value="F:structural constituent of ribosome"/>
    <property type="evidence" value="ECO:0007669"/>
    <property type="project" value="InterPro"/>
</dbReference>
<name>L9LE72_TUPCH</name>
<dbReference type="SUPFAM" id="SSF57829">
    <property type="entry name" value="Zn-binding ribosomal proteins"/>
    <property type="match status" value="2"/>
</dbReference>
<evidence type="ECO:0000256" key="3">
    <source>
        <dbReference type="ARBA" id="ARBA00022833"/>
    </source>
</evidence>
<reference evidence="14" key="1">
    <citation type="submission" date="2012-07" db="EMBL/GenBank/DDBJ databases">
        <title>Genome of the Chinese tree shrew, a rising model animal genetically related to primates.</title>
        <authorList>
            <person name="Zhang G."/>
            <person name="Fan Y."/>
            <person name="Yao Y."/>
            <person name="Huang Z."/>
        </authorList>
    </citation>
    <scope>NUCLEOTIDE SEQUENCE [LARGE SCALE GENOMIC DNA]</scope>
</reference>
<keyword evidence="7" id="KW-0804">Transcription</keyword>
<dbReference type="GO" id="GO:0000978">
    <property type="term" value="F:RNA polymerase II cis-regulatory region sequence-specific DNA binding"/>
    <property type="evidence" value="ECO:0007669"/>
    <property type="project" value="TreeGrafter"/>
</dbReference>
<keyword evidence="6 10" id="KW-0238">DNA-binding</keyword>
<dbReference type="STRING" id="246437.L9LE72"/>
<dbReference type="PANTHER" id="PTHR11037">
    <property type="entry name" value="TRANSCRIPTION FACTOR CP2"/>
    <property type="match status" value="1"/>
</dbReference>
<dbReference type="InterPro" id="IPR011331">
    <property type="entry name" value="Ribosomal_eL37/eL43"/>
</dbReference>
<feature type="region of interest" description="Disordered" evidence="11">
    <location>
        <begin position="1373"/>
        <end position="1393"/>
    </location>
</feature>
<keyword evidence="5" id="KW-0805">Transcription regulation</keyword>
<dbReference type="InterPro" id="IPR057520">
    <property type="entry name" value="GRHL1/CP2_C"/>
</dbReference>
<dbReference type="Pfam" id="PF20645">
    <property type="entry name" value="Rrn7_cyclin_C"/>
    <property type="match status" value="2"/>
</dbReference>
<proteinExistence type="inferred from homology"/>
<dbReference type="Pfam" id="PF11781">
    <property type="entry name" value="Zn_ribbon_RRN7"/>
    <property type="match status" value="1"/>
</dbReference>
<dbReference type="GO" id="GO:0005634">
    <property type="term" value="C:nucleus"/>
    <property type="evidence" value="ECO:0007669"/>
    <property type="project" value="UniProtKB-SubCell"/>
</dbReference>
<reference evidence="14" key="2">
    <citation type="journal article" date="2013" name="Nat. Commun.">
        <title>Genome of the Chinese tree shrew.</title>
        <authorList>
            <person name="Fan Y."/>
            <person name="Huang Z.Y."/>
            <person name="Cao C.C."/>
            <person name="Chen C.S."/>
            <person name="Chen Y.X."/>
            <person name="Fan D.D."/>
            <person name="He J."/>
            <person name="Hou H.L."/>
            <person name="Hu L."/>
            <person name="Hu X.T."/>
            <person name="Jiang X.T."/>
            <person name="Lai R."/>
            <person name="Lang Y.S."/>
            <person name="Liang B."/>
            <person name="Liao S.G."/>
            <person name="Mu D."/>
            <person name="Ma Y.Y."/>
            <person name="Niu Y.Y."/>
            <person name="Sun X.Q."/>
            <person name="Xia J.Q."/>
            <person name="Xiao J."/>
            <person name="Xiong Z.Q."/>
            <person name="Xu L."/>
            <person name="Yang L."/>
            <person name="Zhang Y."/>
            <person name="Zhao W."/>
            <person name="Zhao X.D."/>
            <person name="Zheng Y.T."/>
            <person name="Zhou J.M."/>
            <person name="Zhu Y.B."/>
            <person name="Zhang G.J."/>
            <person name="Wang J."/>
            <person name="Yao Y.G."/>
        </authorList>
    </citation>
    <scope>NUCLEOTIDE SEQUENCE [LARGE SCALE GENOMIC DNA]</scope>
</reference>
<dbReference type="FunFam" id="2.20.25.30:FF:000002">
    <property type="entry name" value="60S ribosomal protein L37a"/>
    <property type="match status" value="1"/>
</dbReference>
<dbReference type="GO" id="GO:0001228">
    <property type="term" value="F:DNA-binding transcription activator activity, RNA polymerase II-specific"/>
    <property type="evidence" value="ECO:0007669"/>
    <property type="project" value="TreeGrafter"/>
</dbReference>
<evidence type="ECO:0000256" key="10">
    <source>
        <dbReference type="PROSITE-ProRule" id="PRU01313"/>
    </source>
</evidence>
<evidence type="ECO:0000259" key="12">
    <source>
        <dbReference type="PROSITE" id="PS51968"/>
    </source>
</evidence>
<dbReference type="Pfam" id="PF01780">
    <property type="entry name" value="Ribosomal_L37ae"/>
    <property type="match status" value="1"/>
</dbReference>
<keyword evidence="9" id="KW-0687">Ribonucleoprotein</keyword>
<organism evidence="13 14">
    <name type="scientific">Tupaia chinensis</name>
    <name type="common">Chinese tree shrew</name>
    <name type="synonym">Tupaia belangeri chinensis</name>
    <dbReference type="NCBI Taxonomy" id="246437"/>
    <lineage>
        <taxon>Eukaryota</taxon>
        <taxon>Metazoa</taxon>
        <taxon>Chordata</taxon>
        <taxon>Craniata</taxon>
        <taxon>Vertebrata</taxon>
        <taxon>Euteleostomi</taxon>
        <taxon>Mammalia</taxon>
        <taxon>Eutheria</taxon>
        <taxon>Euarchontoglires</taxon>
        <taxon>Scandentia</taxon>
        <taxon>Tupaiidae</taxon>
        <taxon>Tupaia</taxon>
    </lineage>
</organism>
<accession>L9LE72</accession>
<evidence type="ECO:0000256" key="4">
    <source>
        <dbReference type="ARBA" id="ARBA00022980"/>
    </source>
</evidence>
<dbReference type="eggNOG" id="KOG4091">
    <property type="taxonomic scope" value="Eukaryota"/>
</dbReference>
<comment type="similarity">
    <text evidence="2">Belongs to the eukaryotic ribosomal protein eL43 family.</text>
</comment>
<dbReference type="GO" id="GO:0022625">
    <property type="term" value="C:cytosolic large ribosomal subunit"/>
    <property type="evidence" value="ECO:0007669"/>
    <property type="project" value="UniProtKB-ARBA"/>
</dbReference>
<evidence type="ECO:0000256" key="7">
    <source>
        <dbReference type="ARBA" id="ARBA00023163"/>
    </source>
</evidence>
<dbReference type="GO" id="GO:0006412">
    <property type="term" value="P:translation"/>
    <property type="evidence" value="ECO:0007669"/>
    <property type="project" value="InterPro"/>
</dbReference>
<keyword evidence="4" id="KW-0689">Ribosomal protein</keyword>
<dbReference type="EMBL" id="KB320448">
    <property type="protein sequence ID" value="ELW72042.1"/>
    <property type="molecule type" value="Genomic_DNA"/>
</dbReference>
<comment type="subcellular location">
    <subcellularLocation>
        <location evidence="1 10">Nucleus</location>
    </subcellularLocation>
</comment>
<evidence type="ECO:0000256" key="2">
    <source>
        <dbReference type="ARBA" id="ARBA00008672"/>
    </source>
</evidence>
<dbReference type="InterPro" id="IPR011332">
    <property type="entry name" value="Ribosomal_zn-bd"/>
</dbReference>
<keyword evidence="14" id="KW-1185">Reference proteome</keyword>
<dbReference type="PANTHER" id="PTHR11037:SF16">
    <property type="entry name" value="GRAINYHEAD-LIKE PROTEIN 1 HOMOLOG"/>
    <property type="match status" value="1"/>
</dbReference>
<evidence type="ECO:0000256" key="6">
    <source>
        <dbReference type="ARBA" id="ARBA00023125"/>
    </source>
</evidence>
<protein>
    <submittedName>
        <fullName evidence="13">Grainyhead-like protein 1like protein</fullName>
    </submittedName>
</protein>
<dbReference type="InterPro" id="IPR040167">
    <property type="entry name" value="TF_CP2-like"/>
</dbReference>
<dbReference type="Pfam" id="PF25416">
    <property type="entry name" value="GRHL1_C"/>
    <property type="match status" value="1"/>
</dbReference>
<evidence type="ECO:0000256" key="8">
    <source>
        <dbReference type="ARBA" id="ARBA00023242"/>
    </source>
</evidence>
<evidence type="ECO:0000313" key="14">
    <source>
        <dbReference type="Proteomes" id="UP000011518"/>
    </source>
</evidence>
<evidence type="ECO:0000256" key="1">
    <source>
        <dbReference type="ARBA" id="ARBA00004123"/>
    </source>
</evidence>
<feature type="domain" description="Grh/CP2 DB" evidence="12">
    <location>
        <begin position="1063"/>
        <end position="1429"/>
    </location>
</feature>
<gene>
    <name evidence="13" type="ORF">TREES_T100010421</name>
</gene>
<dbReference type="Gene3D" id="2.20.25.30">
    <property type="match status" value="2"/>
</dbReference>
<feature type="compositionally biased region" description="Basic and acidic residues" evidence="11">
    <location>
        <begin position="889"/>
        <end position="907"/>
    </location>
</feature>
<dbReference type="InterPro" id="IPR002674">
    <property type="entry name" value="Ribosomal_eL43"/>
</dbReference>
<dbReference type="InParanoid" id="L9LE72"/>
<keyword evidence="8 10" id="KW-0539">Nucleus</keyword>
<dbReference type="PROSITE" id="PS51968">
    <property type="entry name" value="GRH_CP2_DB"/>
    <property type="match status" value="1"/>
</dbReference>
<evidence type="ECO:0000256" key="9">
    <source>
        <dbReference type="ARBA" id="ARBA00023274"/>
    </source>
</evidence>
<dbReference type="InterPro" id="IPR021752">
    <property type="entry name" value="TF_Rrn7_Zf"/>
</dbReference>
<keyword evidence="3" id="KW-0862">Zinc</keyword>
<dbReference type="Pfam" id="PF04516">
    <property type="entry name" value="CP2"/>
    <property type="match status" value="2"/>
</dbReference>
<sequence length="1574" mass="177930">MGPNLMKAIIPTHGRWKELKERCTQCAAVSWGLTDEGKYYCTSCHNVTDRSKEVVNTEAIPNTKIQAINRGLKRKRKLDKGWDWYVCEGFQYILYQQAEALKTLGVGPELKNEVLHNFWKRYLQKSKQAYCKNPVYTTARKAPVLEENSDWASEPELLSDVSCPSFVGSGAESQSDINTPDLLPIIKPSHSVTILFYEQVLEENSDWASEPELLSDVSCPSFVGSGAESQSDINTPDLLPIIKPSHSEEMKLYGRDKGIFAIESWPDYEDIFKKMIEVATFLDLPRFPDITEDCYLHPNILCMKYLMEVNLPDEMHSFTCQVVKLTGVGDVDFLTFDPIARTAKTVKYDVQAVAVIVVVLKVLFLLDDNFEWSLSNLAEKYNEENKEDEMHSFTCQVVKLTGVGDVDFLTFDPIARTAKTVKYDVQAVAVIVVVLKVLFLLDDNFEWSLSNLAEKYNEENKEVGSGMAKRTKKFGIVDRYGTRYGASLRKMVKKIEISQHAKYTCSFCGKTKMKRRAVGIWHCGSCCRGGSGTHPLAGGAWTYTSTSAVTKFGIVDRYGTRYGASLRKMVKKIEISQHAKYTCSFCGKTKMKRRAVGIWHCGSCMHTVASGAWTYTSTSAVTVQSAIRRLKELKDQYLWKSEKPLYHSSIDKSVVYKRREMVVNLQKQFSTLADSTPTVEKNNPSSFQFNWTEEDTARTCFHGHSLQGVLKKKGQSLLTKNSLYWLSTQKFCKSYCKHVTTYEESNFSLSYRFILNLFSFLLRIKTSILHEEGQFSGDSVGFTFEYTHKSTSLGRTCVTIFAWCPHHVAPRPPVLSPISECNQGPHDACTNEALYPQRRSYTSEDEAWKSFLENPLTAATKAMMSINGDEDSAAALGLLYDYYKVPRERRSSTAKPEVEHPEPDHSKRNSIPGVTEQPLISSGENRVQVLKNVPFNIVLPHGNQLGVDKRSHLTAPDTTVTVSIATMPTHSIKTEIQPHGFAVGIPPAVYHPEPTERVVVFDRNLSTDQFSSGAQPPNAQRRTPDSTFSETFKEGVQEVFFPSDLSLRMPGMNSEDYVFDSVSGNNFEYTLEASKSLRQKPGDSTMTYLNKGQFYPVTLKEASSSEGIHHPISKVRSVIMVVFGEDKSREDQLRHWKYWHSRQHTAKQRCIDIADYKESFNTISNIEELAYNAISFTWDINDEAKVGNAVWGSCCWLFEQWEEFSDLTADRFPDVRILCVDILSTWVRHGGTLACSLEVQTRKEPEYLLCDAERAVVNGGTRMRTCVCVSVRVSVVVGLQRTLAPFVRRWPSPLSRLLDLCLGYAVDNAQKEQVFISVNCLSTDFSSQKGVKGLPLNIQIDTYSYNNRSNKPVHRAYCQIKVFCDKGAERKIRDEERKQSKRKGKCPDPGSQLHAFSDVKVPLLPSHKRTDITVFKPFLDLDTQPVLFIPDVHFANLQRGTHVLPITSDELEGEGSALKRGPYGAEDDFAVPPSAKLSRIEEPKRVVLLYVRKESEEVFDALMLKTPSLKGLMEAISDKYDVPHDKIGKIFKKCKKGILVNMDDNIVKHYSNEDTFQLQMEEVGGSYKLTLTEI</sequence>
<dbReference type="Proteomes" id="UP000011518">
    <property type="component" value="Unassembled WGS sequence"/>
</dbReference>
<dbReference type="InterPro" id="IPR007604">
    <property type="entry name" value="CP2"/>
</dbReference>
<evidence type="ECO:0000313" key="13">
    <source>
        <dbReference type="EMBL" id="ELW72042.1"/>
    </source>
</evidence>